<organism evidence="3 4">
    <name type="scientific">Ramazzottius varieornatus</name>
    <name type="common">Water bear</name>
    <name type="synonym">Tardigrade</name>
    <dbReference type="NCBI Taxonomy" id="947166"/>
    <lineage>
        <taxon>Eukaryota</taxon>
        <taxon>Metazoa</taxon>
        <taxon>Ecdysozoa</taxon>
        <taxon>Tardigrada</taxon>
        <taxon>Eutardigrada</taxon>
        <taxon>Parachela</taxon>
        <taxon>Hypsibioidea</taxon>
        <taxon>Ramazzottiidae</taxon>
        <taxon>Ramazzottius</taxon>
    </lineage>
</organism>
<sequence>MQTIHSLPRMRLSKTWMLWFLCGILGQVPVARSWQCNLCDGAADKFGPITGGDCITGGGSLAQDFELMNCERVMREILQRPEARNARQGCATTWTQTTDSRRKVIQLLTERRCALFTGRMQAGFPVQGCITLPSDGFGKTSVQCRCEGDWCNYGDYTESGLSLPEVVGPPPPPKPIISCYGCDGNVDRNGVATDCFLGSNMSRNVPDCREVMDPELRSGTHGLNPEFLCTTSWSQTTDSQGNGVANRFRKRKNPPYWNA</sequence>
<protein>
    <recommendedName>
        <fullName evidence="5">Protein quiver</fullName>
    </recommendedName>
</protein>
<gene>
    <name evidence="3" type="primary">RvY_01650-1</name>
    <name evidence="3" type="synonym">RvY_01650.1</name>
    <name evidence="3" type="ORF">RvY_01650</name>
</gene>
<proteinExistence type="predicted"/>
<evidence type="ECO:0000313" key="4">
    <source>
        <dbReference type="Proteomes" id="UP000186922"/>
    </source>
</evidence>
<evidence type="ECO:0000256" key="1">
    <source>
        <dbReference type="SAM" id="MobiDB-lite"/>
    </source>
</evidence>
<dbReference type="AlphaFoldDB" id="A0A1D1UH43"/>
<name>A0A1D1UH43_RAMVA</name>
<evidence type="ECO:0000256" key="2">
    <source>
        <dbReference type="SAM" id="SignalP"/>
    </source>
</evidence>
<feature type="signal peptide" evidence="2">
    <location>
        <begin position="1"/>
        <end position="26"/>
    </location>
</feature>
<dbReference type="EMBL" id="BDGG01000001">
    <property type="protein sequence ID" value="GAU89054.1"/>
    <property type="molecule type" value="Genomic_DNA"/>
</dbReference>
<dbReference type="Proteomes" id="UP000186922">
    <property type="component" value="Unassembled WGS sequence"/>
</dbReference>
<evidence type="ECO:0008006" key="5">
    <source>
        <dbReference type="Google" id="ProtNLM"/>
    </source>
</evidence>
<keyword evidence="2" id="KW-0732">Signal</keyword>
<feature type="chain" id="PRO_5008897210" description="Protein quiver" evidence="2">
    <location>
        <begin position="27"/>
        <end position="259"/>
    </location>
</feature>
<accession>A0A1D1UH43</accession>
<comment type="caution">
    <text evidence="3">The sequence shown here is derived from an EMBL/GenBank/DDBJ whole genome shotgun (WGS) entry which is preliminary data.</text>
</comment>
<evidence type="ECO:0000313" key="3">
    <source>
        <dbReference type="EMBL" id="GAU89054.1"/>
    </source>
</evidence>
<reference evidence="3 4" key="1">
    <citation type="journal article" date="2016" name="Nat. Commun.">
        <title>Extremotolerant tardigrade genome and improved radiotolerance of human cultured cells by tardigrade-unique protein.</title>
        <authorList>
            <person name="Hashimoto T."/>
            <person name="Horikawa D.D."/>
            <person name="Saito Y."/>
            <person name="Kuwahara H."/>
            <person name="Kozuka-Hata H."/>
            <person name="Shin-I T."/>
            <person name="Minakuchi Y."/>
            <person name="Ohishi K."/>
            <person name="Motoyama A."/>
            <person name="Aizu T."/>
            <person name="Enomoto A."/>
            <person name="Kondo K."/>
            <person name="Tanaka S."/>
            <person name="Hara Y."/>
            <person name="Koshikawa S."/>
            <person name="Sagara H."/>
            <person name="Miura T."/>
            <person name="Yokobori S."/>
            <person name="Miyagawa K."/>
            <person name="Suzuki Y."/>
            <person name="Kubo T."/>
            <person name="Oyama M."/>
            <person name="Kohara Y."/>
            <person name="Fujiyama A."/>
            <person name="Arakawa K."/>
            <person name="Katayama T."/>
            <person name="Toyoda A."/>
            <person name="Kunieda T."/>
        </authorList>
    </citation>
    <scope>NUCLEOTIDE SEQUENCE [LARGE SCALE GENOMIC DNA]</scope>
    <source>
        <strain evidence="3 4">YOKOZUNA-1</strain>
    </source>
</reference>
<feature type="region of interest" description="Disordered" evidence="1">
    <location>
        <begin position="239"/>
        <end position="259"/>
    </location>
</feature>
<keyword evidence="4" id="KW-1185">Reference proteome</keyword>